<keyword evidence="2 6" id="KW-0645">Protease</keyword>
<evidence type="ECO:0000256" key="3">
    <source>
        <dbReference type="ARBA" id="ARBA00022801"/>
    </source>
</evidence>
<sequence length="1832" mass="196736">MNMKLVVVVLAFAICFSFAFAQGVESTSASAHADSAVELFPTSISSITTAFLNQFVDPLTNTPKGVIQYSKEQLDIFPDGSFSSRDGVDFKLKESLNTKKDSTSSELVRVNVVVFPQKLDVVEVQALQEEADVVQKSSYGNVLTLDVPENKLLAIAQLPQVESIWPDRIFHASLDGSVPQINAPALWSVGYQGQGVKVAILDSGINASHPMLVGKVILQQNFTPDPLADTLGHGTQVAGIVAGSQNGSNTYNGVAPQAQLYNIKVLDNTGNGAESWIINGINYAIDPDANPATDDGADIINLSLGGPYTSINSPISSAINAAIGAGITVVISSGNCGPGCPSSECQGFIGVTTPGNTINAITVGAVDEANQYACFSSGEIISSQIKPDVTAPGVNITSSYLGSGTLTSSGTSFAAPHVAGLVALLLQANPGMTPANVKDVLEQTADDYGAPGKDVQYGSGVINAANLLPASVIQLLHYALTTSASVIEQNQSISIALTSVSDDVSSISAVVTHPNGLQTPVTLSKSGLTWSGSFSSTAQNGAHVLDVNVTDVASAITPLQKTFIVRAPSTTGTILSHSLPPQATYGVPVTASVSFQNTGAFPTDVLVELQEWKEDYFERIRFSNLTPVNAGQTVSIPVVWTPSDSLGNKSIKLVATFDDSALGVDQNVIVADGNIPIIRSISFPSTTIKQNPILVSVAAEDLTHLHGTLHVATPTMQKDVNLSNVRGWDGNQFLRADIEAFELGNYSFTVELCDEYDNCTISPAQNFTVNNCSNPSALIFTSDVNADRYAFLNSNYCVGVWQVLEQTPTHPFLQFFPLVYWDAGTSYASTPDVNATTALRSFTGSIILEGDDLGLRHTGTDFAREVMHADLNQDLRFDANTSLSLQLTLPLPIFVGLPNPLPFTYAAAASPDSFNPLSDGSVALATWDANGAGIIAYQNGLQRHLIMGFSTQRLSPAYRQTLISNLFNWALISTGFDTHVTNINQSSNVDSSPFRDGNAFIADPFVQSTPFLRDLNATETQLIATLPNYLKPGSNVIPLRIANTGAQAATSIPVQIFLDNNLMQTQTVSINPQSYIDINTTLNLSPGKHVLKVITNPAYGGNELNVLNNVSEKTIAVAPSLPNLRVMALQSNLDTNAMKIEFEVANLGGSTASGNVFLSFADWNASTTMSLSPGKVWRKWINTNRPRQTIDANVVIDRNNSISESAEGDNALQQRIYFCKFAPILIVDDDSGLAYVDVNASSAELFHHYVQELGFCPTLWKESTQGVPSANLLNQFPMVIWSVGDYWSNAIDGNDVAAIQQYNGNVWFEGNDIGFDQHDSNFLSDYFGVDLNRDIFVPSGVTQLSINPLISIPGFSYLDLNLTYSSFPDAFDPLAGAISIWDWNNGGSAMTLFGDNNQARLLMGFALDSISSSTMQQLLVGGGMIALAPPTNNPPSIPTGILCNNASCIDGNYTGVLGLACTGSVDPENDPITYSLESRVGSGVPSPGLQPWWDINWGHKIPITLTNLQSVPLNNYRANIQLNGIGADFWNNLDSNGNCLRFTDSNESTDIPYWYRSFSDGTDANVVVRLQETLPANASKTIYAYVRDASCLAVSNKPATVNWSDDFSLDLLSTQYQTVDGIDGPGAHQVVVANQQMEFQSSDPFYGWVSKYRALDYPTKRIQGSIDKTGGGTRSEFVFSVVAYDAQNSPQNETNRDDVDGVKMMEWMENFSNGNYPFNYSYPSTQPTGYVNARHYDVLMCCTLQSSQDNYWYLLYTDPEPSVSFGSLQTLATNTEGSWIPILSITAGQTQYINVSSISPAIHPVDLRCSASDPAGLNSPYFTVDANLSVGN</sequence>
<dbReference type="EMBL" id="CP064981">
    <property type="protein sequence ID" value="QQR92508.1"/>
    <property type="molecule type" value="Genomic_DNA"/>
</dbReference>
<reference evidence="9" key="1">
    <citation type="submission" date="2020-11" db="EMBL/GenBank/DDBJ databases">
        <title>Connecting structure to function with the recovery of over 1000 high-quality activated sludge metagenome-assembled genomes encoding full-length rRNA genes using long-read sequencing.</title>
        <authorList>
            <person name="Singleton C.M."/>
            <person name="Petriglieri F."/>
            <person name="Kristensen J.M."/>
            <person name="Kirkegaard R.H."/>
            <person name="Michaelsen T.Y."/>
            <person name="Andersen M.H."/>
            <person name="Karst S.M."/>
            <person name="Dueholm M.S."/>
            <person name="Nielsen P.H."/>
            <person name="Albertsen M."/>
        </authorList>
    </citation>
    <scope>NUCLEOTIDE SEQUENCE</scope>
    <source>
        <strain evidence="9">Fred_18-Q3-R57-64_BAT3C.431</strain>
    </source>
</reference>
<keyword evidence="4 6" id="KW-0720">Serine protease</keyword>
<dbReference type="InterPro" id="IPR022398">
    <property type="entry name" value="Peptidase_S8_His-AS"/>
</dbReference>
<dbReference type="Pfam" id="PF00082">
    <property type="entry name" value="Peptidase_S8"/>
    <property type="match status" value="1"/>
</dbReference>
<evidence type="ECO:0000259" key="7">
    <source>
        <dbReference type="Pfam" id="PF00082"/>
    </source>
</evidence>
<feature type="active site" description="Charge relay system" evidence="5">
    <location>
        <position position="412"/>
    </location>
</feature>
<dbReference type="PANTHER" id="PTHR43806:SF11">
    <property type="entry name" value="CEREVISIN-RELATED"/>
    <property type="match status" value="1"/>
</dbReference>
<evidence type="ECO:0000256" key="5">
    <source>
        <dbReference type="PIRSR" id="PIRSR615500-1"/>
    </source>
</evidence>
<dbReference type="Gene3D" id="3.40.50.200">
    <property type="entry name" value="Peptidase S8/S53 domain"/>
    <property type="match status" value="1"/>
</dbReference>
<keyword evidence="3 6" id="KW-0378">Hydrolase</keyword>
<dbReference type="PROSITE" id="PS00137">
    <property type="entry name" value="SUBTILASE_HIS"/>
    <property type="match status" value="1"/>
</dbReference>
<dbReference type="Proteomes" id="UP000596004">
    <property type="component" value="Chromosome"/>
</dbReference>
<protein>
    <submittedName>
        <fullName evidence="9">DUF2341 domain-containing protein</fullName>
    </submittedName>
</protein>
<dbReference type="InterPro" id="IPR050131">
    <property type="entry name" value="Peptidase_S8_subtilisin-like"/>
</dbReference>
<evidence type="ECO:0000256" key="6">
    <source>
        <dbReference type="RuleBase" id="RU003355"/>
    </source>
</evidence>
<dbReference type="InterPro" id="IPR036852">
    <property type="entry name" value="Peptidase_S8/S53_dom_sf"/>
</dbReference>
<accession>A0A7T9DJJ3</accession>
<dbReference type="PROSITE" id="PS00138">
    <property type="entry name" value="SUBTILASE_SER"/>
    <property type="match status" value="1"/>
</dbReference>
<evidence type="ECO:0000256" key="2">
    <source>
        <dbReference type="ARBA" id="ARBA00022670"/>
    </source>
</evidence>
<proteinExistence type="inferred from homology"/>
<dbReference type="PANTHER" id="PTHR43806">
    <property type="entry name" value="PEPTIDASE S8"/>
    <property type="match status" value="1"/>
</dbReference>
<evidence type="ECO:0000256" key="4">
    <source>
        <dbReference type="ARBA" id="ARBA00022825"/>
    </source>
</evidence>
<dbReference type="InterPro" id="IPR018765">
    <property type="entry name" value="DUF2341"/>
</dbReference>
<feature type="active site" description="Charge relay system" evidence="5">
    <location>
        <position position="233"/>
    </location>
</feature>
<dbReference type="SUPFAM" id="SSF52743">
    <property type="entry name" value="Subtilisin-like"/>
    <property type="match status" value="1"/>
</dbReference>
<dbReference type="InterPro" id="IPR023828">
    <property type="entry name" value="Peptidase_S8_Ser-AS"/>
</dbReference>
<evidence type="ECO:0000256" key="1">
    <source>
        <dbReference type="ARBA" id="ARBA00011073"/>
    </source>
</evidence>
<dbReference type="InterPro" id="IPR013783">
    <property type="entry name" value="Ig-like_fold"/>
</dbReference>
<dbReference type="PROSITE" id="PS51892">
    <property type="entry name" value="SUBTILASE"/>
    <property type="match status" value="1"/>
</dbReference>
<dbReference type="InterPro" id="IPR023827">
    <property type="entry name" value="Peptidase_S8_Asp-AS"/>
</dbReference>
<evidence type="ECO:0000259" key="8">
    <source>
        <dbReference type="Pfam" id="PF10102"/>
    </source>
</evidence>
<dbReference type="Gene3D" id="2.60.40.10">
    <property type="entry name" value="Immunoglobulins"/>
    <property type="match status" value="1"/>
</dbReference>
<feature type="domain" description="Peptidase S8/S53" evidence="7">
    <location>
        <begin position="193"/>
        <end position="460"/>
    </location>
</feature>
<name>A0A7T9DJJ3_9ARCH</name>
<dbReference type="GO" id="GO:0004252">
    <property type="term" value="F:serine-type endopeptidase activity"/>
    <property type="evidence" value="ECO:0007669"/>
    <property type="project" value="InterPro"/>
</dbReference>
<comment type="similarity">
    <text evidence="1 6">Belongs to the peptidase S8 family.</text>
</comment>
<dbReference type="InterPro" id="IPR015500">
    <property type="entry name" value="Peptidase_S8_subtilisin-rel"/>
</dbReference>
<gene>
    <name evidence="9" type="ORF">IPJ89_05170</name>
</gene>
<feature type="domain" description="DUF2341" evidence="8">
    <location>
        <begin position="1537"/>
        <end position="1609"/>
    </location>
</feature>
<dbReference type="GO" id="GO:0006508">
    <property type="term" value="P:proteolysis"/>
    <property type="evidence" value="ECO:0007669"/>
    <property type="project" value="UniProtKB-KW"/>
</dbReference>
<organism evidence="9">
    <name type="scientific">Candidatus Iainarchaeum sp</name>
    <dbReference type="NCBI Taxonomy" id="3101447"/>
    <lineage>
        <taxon>Archaea</taxon>
        <taxon>Candidatus Iainarchaeota</taxon>
        <taxon>Candidatus Iainarchaeia</taxon>
        <taxon>Candidatus Iainarchaeales</taxon>
        <taxon>Candidatus Iainarchaeaceae</taxon>
        <taxon>Candidatus Iainarchaeum</taxon>
    </lineage>
</organism>
<feature type="active site" description="Charge relay system" evidence="5">
    <location>
        <position position="202"/>
    </location>
</feature>
<evidence type="ECO:0000313" key="9">
    <source>
        <dbReference type="EMBL" id="QQR92508.1"/>
    </source>
</evidence>
<dbReference type="PROSITE" id="PS00136">
    <property type="entry name" value="SUBTILASE_ASP"/>
    <property type="match status" value="1"/>
</dbReference>
<dbReference type="InterPro" id="IPR000209">
    <property type="entry name" value="Peptidase_S8/S53_dom"/>
</dbReference>
<dbReference type="Pfam" id="PF10102">
    <property type="entry name" value="DUF2341"/>
    <property type="match status" value="1"/>
</dbReference>
<dbReference type="PRINTS" id="PR00723">
    <property type="entry name" value="SUBTILISIN"/>
</dbReference>